<evidence type="ECO:0000256" key="2">
    <source>
        <dbReference type="ARBA" id="ARBA00022723"/>
    </source>
</evidence>
<dbReference type="SUPFAM" id="SSF102705">
    <property type="entry name" value="NIF3 (NGG1p interacting factor 3)-like"/>
    <property type="match status" value="1"/>
</dbReference>
<dbReference type="EMBL" id="CAEZVD010000099">
    <property type="protein sequence ID" value="CAB4625295.1"/>
    <property type="molecule type" value="Genomic_DNA"/>
</dbReference>
<reference evidence="3" key="1">
    <citation type="submission" date="2020-05" db="EMBL/GenBank/DDBJ databases">
        <authorList>
            <person name="Chiriac C."/>
            <person name="Salcher M."/>
            <person name="Ghai R."/>
            <person name="Kavagutti S V."/>
        </authorList>
    </citation>
    <scope>NUCLEOTIDE SEQUENCE</scope>
</reference>
<dbReference type="NCBIfam" id="TIGR00486">
    <property type="entry name" value="YbgI_SA1388"/>
    <property type="match status" value="1"/>
</dbReference>
<evidence type="ECO:0000313" key="3">
    <source>
        <dbReference type="EMBL" id="CAB4625295.1"/>
    </source>
</evidence>
<name>A0A6J6ILF1_9ZZZZ</name>
<evidence type="ECO:0000256" key="1">
    <source>
        <dbReference type="ARBA" id="ARBA00006964"/>
    </source>
</evidence>
<dbReference type="FunFam" id="3.40.1390.30:FF:000001">
    <property type="entry name" value="GTP cyclohydrolase 1 type 2"/>
    <property type="match status" value="1"/>
</dbReference>
<protein>
    <submittedName>
        <fullName evidence="3">Unannotated protein</fullName>
    </submittedName>
</protein>
<dbReference type="Gene3D" id="3.40.1390.30">
    <property type="entry name" value="NIF3 (NGG1p interacting factor 3)-like"/>
    <property type="match status" value="2"/>
</dbReference>
<accession>A0A6J6ILF1</accession>
<sequence>MSVELSELIEYFEELWPLAGAEEWDAPGLVSGDVNQRVSRVLLSVDVTAEIMAEAADGEFDLVFAHHPFLLRGVQTLAESSAKGKVLASAIRANVAIYSAHTNADIVDQGVSATLASAFGITAVKPLVASSDSKTGHGRIGKLTSPISLGDFARRVAGVLPSTAGGVKVAGDFDQVIHTVALCGGAGDSFISNALTEAADVYVSSDLRHHPVQDAREQSLASGKQMAIIDISHWAAEWLWLEVAANQLAERFPAVQFVVSHLRTDPWDFVVTQ</sequence>
<dbReference type="GO" id="GO:0046872">
    <property type="term" value="F:metal ion binding"/>
    <property type="evidence" value="ECO:0007669"/>
    <property type="project" value="UniProtKB-KW"/>
</dbReference>
<gene>
    <name evidence="3" type="ORF">UFOPK1909_00842</name>
</gene>
<dbReference type="Pfam" id="PF01784">
    <property type="entry name" value="DUF34_NIF3"/>
    <property type="match status" value="1"/>
</dbReference>
<dbReference type="AlphaFoldDB" id="A0A6J6ILF1"/>
<dbReference type="InterPro" id="IPR002678">
    <property type="entry name" value="DUF34/NIF3"/>
</dbReference>
<comment type="similarity">
    <text evidence="1">Belongs to the GTP cyclohydrolase I type 2/NIF3 family.</text>
</comment>
<dbReference type="PANTHER" id="PTHR13799:SF14">
    <property type="entry name" value="GTP CYCLOHYDROLASE 1 TYPE 2 HOMOLOG"/>
    <property type="match status" value="1"/>
</dbReference>
<dbReference type="GO" id="GO:0005737">
    <property type="term" value="C:cytoplasm"/>
    <property type="evidence" value="ECO:0007669"/>
    <property type="project" value="TreeGrafter"/>
</dbReference>
<proteinExistence type="inferred from homology"/>
<dbReference type="InterPro" id="IPR036069">
    <property type="entry name" value="DUF34/NIF3_sf"/>
</dbReference>
<organism evidence="3">
    <name type="scientific">freshwater metagenome</name>
    <dbReference type="NCBI Taxonomy" id="449393"/>
    <lineage>
        <taxon>unclassified sequences</taxon>
        <taxon>metagenomes</taxon>
        <taxon>ecological metagenomes</taxon>
    </lineage>
</organism>
<keyword evidence="2" id="KW-0479">Metal-binding</keyword>
<dbReference type="PANTHER" id="PTHR13799">
    <property type="entry name" value="NGG1 INTERACTING FACTOR 3"/>
    <property type="match status" value="1"/>
</dbReference>